<evidence type="ECO:0000313" key="3">
    <source>
        <dbReference type="Proteomes" id="UP000824120"/>
    </source>
</evidence>
<name>A0A9J6AKN8_SOLCO</name>
<evidence type="ECO:0000313" key="2">
    <source>
        <dbReference type="EMBL" id="KAG5625216.1"/>
    </source>
</evidence>
<dbReference type="EMBL" id="JACXVP010000002">
    <property type="protein sequence ID" value="KAG5625216.1"/>
    <property type="molecule type" value="Genomic_DNA"/>
</dbReference>
<comment type="caution">
    <text evidence="2">The sequence shown here is derived from an EMBL/GenBank/DDBJ whole genome shotgun (WGS) entry which is preliminary data.</text>
</comment>
<accession>A0A9J6AKN8</accession>
<feature type="compositionally biased region" description="Basic and acidic residues" evidence="1">
    <location>
        <begin position="1"/>
        <end position="13"/>
    </location>
</feature>
<feature type="region of interest" description="Disordered" evidence="1">
    <location>
        <begin position="59"/>
        <end position="79"/>
    </location>
</feature>
<reference evidence="2 3" key="1">
    <citation type="submission" date="2020-09" db="EMBL/GenBank/DDBJ databases">
        <title>De no assembly of potato wild relative species, Solanum commersonii.</title>
        <authorList>
            <person name="Cho K."/>
        </authorList>
    </citation>
    <scope>NUCLEOTIDE SEQUENCE [LARGE SCALE GENOMIC DNA]</scope>
    <source>
        <strain evidence="2">LZ3.2</strain>
        <tissue evidence="2">Leaf</tissue>
    </source>
</reference>
<protein>
    <submittedName>
        <fullName evidence="2">Uncharacterized protein</fullName>
    </submittedName>
</protein>
<feature type="region of interest" description="Disordered" evidence="1">
    <location>
        <begin position="1"/>
        <end position="34"/>
    </location>
</feature>
<dbReference type="AlphaFoldDB" id="A0A9J6AKN8"/>
<dbReference type="OrthoDB" id="1328803at2759"/>
<gene>
    <name evidence="2" type="ORF">H5410_010434</name>
</gene>
<evidence type="ECO:0000256" key="1">
    <source>
        <dbReference type="SAM" id="MobiDB-lite"/>
    </source>
</evidence>
<dbReference type="Proteomes" id="UP000824120">
    <property type="component" value="Chromosome 2"/>
</dbReference>
<feature type="compositionally biased region" description="Gly residues" evidence="1">
    <location>
        <begin position="19"/>
        <end position="28"/>
    </location>
</feature>
<proteinExistence type="predicted"/>
<keyword evidence="3" id="KW-1185">Reference proteome</keyword>
<sequence>MRHNHRSDLDHNRGMSSGNHGGTQGYGRGNSQVDQTDYQRGMNVLHEQYNQILTMLGQTNVHGGTEGPSTSHSSQSSANLAQEYPTTAFAGRASHGIETSIMASRLCCLCSTRSIKSLYSIDRCIGYDNLSGSY</sequence>
<organism evidence="2 3">
    <name type="scientific">Solanum commersonii</name>
    <name type="common">Commerson's wild potato</name>
    <name type="synonym">Commerson's nightshade</name>
    <dbReference type="NCBI Taxonomy" id="4109"/>
    <lineage>
        <taxon>Eukaryota</taxon>
        <taxon>Viridiplantae</taxon>
        <taxon>Streptophyta</taxon>
        <taxon>Embryophyta</taxon>
        <taxon>Tracheophyta</taxon>
        <taxon>Spermatophyta</taxon>
        <taxon>Magnoliopsida</taxon>
        <taxon>eudicotyledons</taxon>
        <taxon>Gunneridae</taxon>
        <taxon>Pentapetalae</taxon>
        <taxon>asterids</taxon>
        <taxon>lamiids</taxon>
        <taxon>Solanales</taxon>
        <taxon>Solanaceae</taxon>
        <taxon>Solanoideae</taxon>
        <taxon>Solaneae</taxon>
        <taxon>Solanum</taxon>
    </lineage>
</organism>